<dbReference type="Proteomes" id="UP001348149">
    <property type="component" value="Unassembled WGS sequence"/>
</dbReference>
<dbReference type="InterPro" id="IPR019019">
    <property type="entry name" value="H-type_lectin_domain"/>
</dbReference>
<protein>
    <submittedName>
        <fullName evidence="2">H-type lectin domain-containing protein</fullName>
    </submittedName>
</protein>
<dbReference type="RefSeq" id="WP_326298749.1">
    <property type="nucleotide sequence ID" value="NZ_JAYLLH010000027.1"/>
</dbReference>
<gene>
    <name evidence="2" type="ORF">VK792_15730</name>
</gene>
<accession>A0ABU6HJW7</accession>
<dbReference type="EMBL" id="JAYLLH010000027">
    <property type="protein sequence ID" value="MEC3862742.1"/>
    <property type="molecule type" value="Genomic_DNA"/>
</dbReference>
<name>A0ABU6HJW7_9RHOB</name>
<dbReference type="Pfam" id="PF09458">
    <property type="entry name" value="H_lectin"/>
    <property type="match status" value="1"/>
</dbReference>
<feature type="domain" description="H-type lectin" evidence="1">
    <location>
        <begin position="39"/>
        <end position="104"/>
    </location>
</feature>
<proteinExistence type="predicted"/>
<evidence type="ECO:0000313" key="3">
    <source>
        <dbReference type="Proteomes" id="UP001348149"/>
    </source>
</evidence>
<keyword evidence="3" id="KW-1185">Reference proteome</keyword>
<evidence type="ECO:0000313" key="2">
    <source>
        <dbReference type="EMBL" id="MEC3862742.1"/>
    </source>
</evidence>
<comment type="caution">
    <text evidence="2">The sequence shown here is derived from an EMBL/GenBank/DDBJ whole genome shotgun (WGS) entry which is preliminary data.</text>
</comment>
<dbReference type="SUPFAM" id="SSF141086">
    <property type="entry name" value="Agglutinin HPA-like"/>
    <property type="match status" value="1"/>
</dbReference>
<dbReference type="Gene3D" id="2.60.40.2080">
    <property type="match status" value="1"/>
</dbReference>
<dbReference type="InterPro" id="IPR037221">
    <property type="entry name" value="H-type_lectin_dom_sf"/>
</dbReference>
<reference evidence="2 3" key="1">
    <citation type="submission" date="2024-01" db="EMBL/GenBank/DDBJ databases">
        <title>Mesobacterium rodlantinim sp. nov., isolated from shallow sea hydrothermal systems off Kueishantao Island.</title>
        <authorList>
            <person name="Su Z."/>
            <person name="Tang K."/>
        </authorList>
    </citation>
    <scope>NUCLEOTIDE SEQUENCE [LARGE SCALE GENOMIC DNA]</scope>
    <source>
        <strain evidence="2 3">TK19101</strain>
    </source>
</reference>
<dbReference type="PANTHER" id="PTHR46938">
    <property type="entry name" value="DISCOIDIN-1 SUBUNIT A-RELATED-RELATED"/>
    <property type="match status" value="1"/>
</dbReference>
<dbReference type="InterPro" id="IPR052487">
    <property type="entry name" value="Galactose-binding_lectin"/>
</dbReference>
<organism evidence="2 3">
    <name type="scientific">Mesobacterium hydrothermale</name>
    <dbReference type="NCBI Taxonomy" id="3111907"/>
    <lineage>
        <taxon>Bacteria</taxon>
        <taxon>Pseudomonadati</taxon>
        <taxon>Pseudomonadota</taxon>
        <taxon>Alphaproteobacteria</taxon>
        <taxon>Rhodobacterales</taxon>
        <taxon>Roseobacteraceae</taxon>
        <taxon>Mesobacterium</taxon>
    </lineage>
</organism>
<evidence type="ECO:0000259" key="1">
    <source>
        <dbReference type="Pfam" id="PF09458"/>
    </source>
</evidence>
<sequence length="115" mass="13075">MRRFASQSIGVEQGDALVFSEFEDGGAMWTGQGSRERRRTITFSEPYKSRPVVQVAMSMLDADTSVNLRCECIAEHITRDGFDLVFKTWSDSRVARVRLTWIAFGELGFADDWDV</sequence>